<comment type="caution">
    <text evidence="2">The sequence shown here is derived from an EMBL/GenBank/DDBJ whole genome shotgun (WGS) entry which is preliminary data.</text>
</comment>
<dbReference type="EMBL" id="CAKKLH010000112">
    <property type="protein sequence ID" value="CAH0103420.1"/>
    <property type="molecule type" value="Genomic_DNA"/>
</dbReference>
<dbReference type="InterPro" id="IPR029063">
    <property type="entry name" value="SAM-dependent_MTases_sf"/>
</dbReference>
<keyword evidence="3" id="KW-1185">Reference proteome</keyword>
<dbReference type="PANTHER" id="PTHR34009">
    <property type="entry name" value="PROTEIN STAR"/>
    <property type="match status" value="1"/>
</dbReference>
<name>A0A8J2RM04_9CRUS</name>
<dbReference type="SUPFAM" id="SSF53335">
    <property type="entry name" value="S-adenosyl-L-methionine-dependent methyltransferases"/>
    <property type="match status" value="1"/>
</dbReference>
<dbReference type="GO" id="GO:0005789">
    <property type="term" value="C:endoplasmic reticulum membrane"/>
    <property type="evidence" value="ECO:0007669"/>
    <property type="project" value="TreeGrafter"/>
</dbReference>
<dbReference type="OrthoDB" id="6368183at2759"/>
<dbReference type="GO" id="GO:0005886">
    <property type="term" value="C:plasma membrane"/>
    <property type="evidence" value="ECO:0007669"/>
    <property type="project" value="TreeGrafter"/>
</dbReference>
<evidence type="ECO:0000313" key="2">
    <source>
        <dbReference type="EMBL" id="CAH0103420.1"/>
    </source>
</evidence>
<dbReference type="Pfam" id="PF05050">
    <property type="entry name" value="Methyltransf_21"/>
    <property type="match status" value="1"/>
</dbReference>
<organism evidence="2 3">
    <name type="scientific">Daphnia galeata</name>
    <dbReference type="NCBI Taxonomy" id="27404"/>
    <lineage>
        <taxon>Eukaryota</taxon>
        <taxon>Metazoa</taxon>
        <taxon>Ecdysozoa</taxon>
        <taxon>Arthropoda</taxon>
        <taxon>Crustacea</taxon>
        <taxon>Branchiopoda</taxon>
        <taxon>Diplostraca</taxon>
        <taxon>Cladocera</taxon>
        <taxon>Anomopoda</taxon>
        <taxon>Daphniidae</taxon>
        <taxon>Daphnia</taxon>
    </lineage>
</organism>
<evidence type="ECO:0000313" key="3">
    <source>
        <dbReference type="Proteomes" id="UP000789390"/>
    </source>
</evidence>
<dbReference type="GO" id="GO:0006888">
    <property type="term" value="P:endoplasmic reticulum to Golgi vesicle-mediated transport"/>
    <property type="evidence" value="ECO:0007669"/>
    <property type="project" value="TreeGrafter"/>
</dbReference>
<protein>
    <recommendedName>
        <fullName evidence="1">Methyltransferase FkbM domain-containing protein</fullName>
    </recommendedName>
</protein>
<gene>
    <name evidence="2" type="ORF">DGAL_LOCUS5994</name>
</gene>
<dbReference type="GO" id="GO:0005794">
    <property type="term" value="C:Golgi apparatus"/>
    <property type="evidence" value="ECO:0007669"/>
    <property type="project" value="TreeGrafter"/>
</dbReference>
<dbReference type="AlphaFoldDB" id="A0A8J2RM04"/>
<accession>A0A8J2RM04</accession>
<feature type="domain" description="Methyltransferase FkbM" evidence="1">
    <location>
        <begin position="119"/>
        <end position="281"/>
    </location>
</feature>
<dbReference type="GO" id="GO:0016197">
    <property type="term" value="P:endosomal transport"/>
    <property type="evidence" value="ECO:0007669"/>
    <property type="project" value="TreeGrafter"/>
</dbReference>
<dbReference type="Gene3D" id="3.40.50.150">
    <property type="entry name" value="Vaccinia Virus protein VP39"/>
    <property type="match status" value="1"/>
</dbReference>
<reference evidence="2" key="1">
    <citation type="submission" date="2021-11" db="EMBL/GenBank/DDBJ databases">
        <authorList>
            <person name="Schell T."/>
        </authorList>
    </citation>
    <scope>NUCLEOTIDE SEQUENCE</scope>
    <source>
        <strain evidence="2">M5</strain>
    </source>
</reference>
<evidence type="ECO:0000259" key="1">
    <source>
        <dbReference type="Pfam" id="PF05050"/>
    </source>
</evidence>
<sequence>MNFPLLKRGRQNIRQGNNSASTAVRIKHKSRLSRRQTLQFTGLQQQLNGQADYVNSHRLQQDHPCVIEMIRRNYLHYPPTEDGYSSLSLANPELEDPSAGQAAVVLPYLHYKTGGFFVECGAGDGETLSNTLFMERKLKWQGVLIEADRKFFSQILTRKRNVFALPVCLSLKPYPTEVSFYEDGLAGEIYGEKIPNQVDVTTNNNFKLANVQCFPLYSILLAVGRTQVDYFSVDVEGSESQILMNVPWHKVDIKTLTVEVTSRSQVVVDTLTRYMEKQGYKKVGLMAGLGYYDLIFILNNTINV</sequence>
<dbReference type="PANTHER" id="PTHR34009:SF2">
    <property type="entry name" value="PROTEIN STAR"/>
    <property type="match status" value="1"/>
</dbReference>
<dbReference type="Proteomes" id="UP000789390">
    <property type="component" value="Unassembled WGS sequence"/>
</dbReference>
<dbReference type="GO" id="GO:0031902">
    <property type="term" value="C:late endosome membrane"/>
    <property type="evidence" value="ECO:0007669"/>
    <property type="project" value="TreeGrafter"/>
</dbReference>
<dbReference type="InterPro" id="IPR053202">
    <property type="entry name" value="EGF_Rcpt_Signaling_Reg"/>
</dbReference>
<proteinExistence type="predicted"/>
<dbReference type="InterPro" id="IPR006342">
    <property type="entry name" value="FkbM_mtfrase"/>
</dbReference>